<dbReference type="Proteomes" id="UP000008550">
    <property type="component" value="Chromosome"/>
</dbReference>
<dbReference type="OrthoDB" id="3034217at2"/>
<sequence>MRKKWRIEGLDRDKPLEKMARLIIRDRLRQVLAQHARYVTSRDPEALHQLRIALRRLRYPLETVYDCFPKDLRKRFYTLIDDVQEHTGQVRDLDVLMEYLDSLTEHRIEAEIWTELRRSRENRCRDVDERLNRLPEEPALIDFCRLLDLTEELRACRQAVKASLERAASSGEHRREDEAGLVSPPARDGHEEPLEE</sequence>
<proteinExistence type="predicted"/>
<protein>
    <recommendedName>
        <fullName evidence="2">CHAD domain-containing protein</fullName>
    </recommendedName>
</protein>
<dbReference type="HOGENOM" id="CLU_1388561_0_0_9"/>
<organism evidence="3 4">
    <name type="scientific">Heliobacterium modesticaldum (strain ATCC 51547 / Ice1)</name>
    <dbReference type="NCBI Taxonomy" id="498761"/>
    <lineage>
        <taxon>Bacteria</taxon>
        <taxon>Bacillati</taxon>
        <taxon>Bacillota</taxon>
        <taxon>Clostridia</taxon>
        <taxon>Eubacteriales</taxon>
        <taxon>Heliobacteriaceae</taxon>
        <taxon>Heliomicrobium</taxon>
    </lineage>
</organism>
<evidence type="ECO:0000259" key="2">
    <source>
        <dbReference type="Pfam" id="PF05235"/>
    </source>
</evidence>
<dbReference type="PANTHER" id="PTHR39339:SF1">
    <property type="entry name" value="CHAD DOMAIN-CONTAINING PROTEIN"/>
    <property type="match status" value="1"/>
</dbReference>
<accession>B0TC32</accession>
<name>B0TC32_HELMI</name>
<keyword evidence="4" id="KW-1185">Reference proteome</keyword>
<dbReference type="PANTHER" id="PTHR39339">
    <property type="entry name" value="SLR1444 PROTEIN"/>
    <property type="match status" value="1"/>
</dbReference>
<dbReference type="eggNOG" id="COG5607">
    <property type="taxonomic scope" value="Bacteria"/>
</dbReference>
<dbReference type="KEGG" id="hmo:HM1_2776"/>
<feature type="domain" description="CHAD" evidence="2">
    <location>
        <begin position="23"/>
        <end position="172"/>
    </location>
</feature>
<feature type="region of interest" description="Disordered" evidence="1">
    <location>
        <begin position="166"/>
        <end position="196"/>
    </location>
</feature>
<dbReference type="EMBL" id="CP000930">
    <property type="protein sequence ID" value="ABZ85305.1"/>
    <property type="molecule type" value="Genomic_DNA"/>
</dbReference>
<dbReference type="InterPro" id="IPR038186">
    <property type="entry name" value="CHAD_dom_sf"/>
</dbReference>
<dbReference type="Pfam" id="PF05235">
    <property type="entry name" value="CHAD"/>
    <property type="match status" value="1"/>
</dbReference>
<dbReference type="Gene3D" id="1.40.20.10">
    <property type="entry name" value="CHAD domain"/>
    <property type="match status" value="1"/>
</dbReference>
<evidence type="ECO:0000313" key="4">
    <source>
        <dbReference type="Proteomes" id="UP000008550"/>
    </source>
</evidence>
<evidence type="ECO:0000256" key="1">
    <source>
        <dbReference type="SAM" id="MobiDB-lite"/>
    </source>
</evidence>
<dbReference type="RefSeq" id="WP_012283787.1">
    <property type="nucleotide sequence ID" value="NC_010337.2"/>
</dbReference>
<dbReference type="InterPro" id="IPR007899">
    <property type="entry name" value="CHAD_dom"/>
</dbReference>
<feature type="compositionally biased region" description="Basic and acidic residues" evidence="1">
    <location>
        <begin position="187"/>
        <end position="196"/>
    </location>
</feature>
<evidence type="ECO:0000313" key="3">
    <source>
        <dbReference type="EMBL" id="ABZ85305.1"/>
    </source>
</evidence>
<gene>
    <name evidence="3" type="ORF">HM1_2776</name>
</gene>
<reference evidence="3 4" key="1">
    <citation type="journal article" date="2008" name="J. Bacteriol.">
        <title>The genome of Heliobacterium modesticaldum, a phototrophic representative of the Firmicutes containing the simplest photosynthetic apparatus.</title>
        <authorList>
            <person name="Sattley W.M."/>
            <person name="Madigan M.T."/>
            <person name="Swingley W.D."/>
            <person name="Cheung P.C."/>
            <person name="Clocksin K.M."/>
            <person name="Conrad A.L."/>
            <person name="Dejesa L.C."/>
            <person name="Honchak B.M."/>
            <person name="Jung D.O."/>
            <person name="Karbach L.E."/>
            <person name="Kurdoglu A."/>
            <person name="Lahiri S."/>
            <person name="Mastrian S.D."/>
            <person name="Page L.E."/>
            <person name="Taylor H.L."/>
            <person name="Wang Z.T."/>
            <person name="Raymond J."/>
            <person name="Chen M."/>
            <person name="Blankenship R.E."/>
            <person name="Touchman J.W."/>
        </authorList>
    </citation>
    <scope>NUCLEOTIDE SEQUENCE [LARGE SCALE GENOMIC DNA]</scope>
    <source>
        <strain evidence="4">ATCC 51547 / Ice1</strain>
    </source>
</reference>
<dbReference type="AlphaFoldDB" id="B0TC32"/>